<name>A0A1X7K563_9BACT</name>
<keyword evidence="1" id="KW-1133">Transmembrane helix</keyword>
<dbReference type="AlphaFoldDB" id="A0A1X7K563"/>
<evidence type="ECO:0000313" key="3">
    <source>
        <dbReference type="Proteomes" id="UP000193355"/>
    </source>
</evidence>
<keyword evidence="1" id="KW-0472">Membrane</keyword>
<evidence type="ECO:0008006" key="4">
    <source>
        <dbReference type="Google" id="ProtNLM"/>
    </source>
</evidence>
<organism evidence="2 3">
    <name type="scientific">Dethiosulfovibrio salsuginis</name>
    <dbReference type="NCBI Taxonomy" id="561720"/>
    <lineage>
        <taxon>Bacteria</taxon>
        <taxon>Thermotogati</taxon>
        <taxon>Synergistota</taxon>
        <taxon>Synergistia</taxon>
        <taxon>Synergistales</taxon>
        <taxon>Dethiosulfovibrionaceae</taxon>
        <taxon>Dethiosulfovibrio</taxon>
    </lineage>
</organism>
<dbReference type="RefSeq" id="WP_085544924.1">
    <property type="nucleotide sequence ID" value="NZ_FXBB01000021.1"/>
</dbReference>
<keyword evidence="3" id="KW-1185">Reference proteome</keyword>
<reference evidence="3" key="1">
    <citation type="submission" date="2017-04" db="EMBL/GenBank/DDBJ databases">
        <authorList>
            <person name="Varghese N."/>
            <person name="Submissions S."/>
        </authorList>
    </citation>
    <scope>NUCLEOTIDE SEQUENCE [LARGE SCALE GENOMIC DNA]</scope>
    <source>
        <strain evidence="3">USBA 82</strain>
    </source>
</reference>
<keyword evidence="1" id="KW-0812">Transmembrane</keyword>
<sequence>MSGRPWGIIVSLLAAGGLLWVFIGDLNLDDFTDDDPPPMVVEMDHVTLRRGLSGDLWLFEVDSVRRTLGVSDLEGIEGRRKGPDGSVWTLRSPTGEYLEEGDRLHLQDGNGTFEEREESFLWRASRISWGGASSDVWMFPDGLEVSGDRYSLSGRRGEAHPSGRVFLEEGVMEWWNVE</sequence>
<dbReference type="Proteomes" id="UP000193355">
    <property type="component" value="Unassembled WGS sequence"/>
</dbReference>
<dbReference type="EMBL" id="FXBB01000021">
    <property type="protein sequence ID" value="SMG36122.1"/>
    <property type="molecule type" value="Genomic_DNA"/>
</dbReference>
<dbReference type="OrthoDB" id="5936at2"/>
<accession>A0A1X7K563</accession>
<evidence type="ECO:0000313" key="2">
    <source>
        <dbReference type="EMBL" id="SMG36122.1"/>
    </source>
</evidence>
<dbReference type="STRING" id="561720.SAMN06275492_12119"/>
<evidence type="ECO:0000256" key="1">
    <source>
        <dbReference type="SAM" id="Phobius"/>
    </source>
</evidence>
<feature type="transmembrane region" description="Helical" evidence="1">
    <location>
        <begin position="6"/>
        <end position="23"/>
    </location>
</feature>
<gene>
    <name evidence="2" type="ORF">SAMN06275492_12119</name>
</gene>
<protein>
    <recommendedName>
        <fullName evidence="4">LPS export ABC transporter protein LptC</fullName>
    </recommendedName>
</protein>
<proteinExistence type="predicted"/>